<dbReference type="EMBL" id="BKBQ01000007">
    <property type="protein sequence ID" value="GEQ53824.1"/>
    <property type="molecule type" value="Genomic_DNA"/>
</dbReference>
<dbReference type="EMBL" id="BKBO01000039">
    <property type="protein sequence ID" value="GEQ50235.1"/>
    <property type="molecule type" value="Genomic_DNA"/>
</dbReference>
<evidence type="ECO:0000256" key="4">
    <source>
        <dbReference type="PIRSR" id="PIRSR613078-3"/>
    </source>
</evidence>
<dbReference type="RefSeq" id="WP_202584390.1">
    <property type="nucleotide sequence ID" value="NZ_BKBO01000039.1"/>
</dbReference>
<dbReference type="Proteomes" id="UP000886607">
    <property type="component" value="Unassembled WGS sequence"/>
</dbReference>
<keyword evidence="9" id="KW-1185">Reference proteome</keyword>
<dbReference type="SUPFAM" id="SSF53254">
    <property type="entry name" value="Phosphoglycerate mutase-like"/>
    <property type="match status" value="1"/>
</dbReference>
<dbReference type="Proteomes" id="UP000886597">
    <property type="component" value="Unassembled WGS sequence"/>
</dbReference>
<keyword evidence="5" id="KW-0732">Signal</keyword>
<evidence type="ECO:0000313" key="9">
    <source>
        <dbReference type="Proteomes" id="UP000886607"/>
    </source>
</evidence>
<comment type="caution">
    <text evidence="7">The sequence shown here is derived from an EMBL/GenBank/DDBJ whole genome shotgun (WGS) entry which is preliminary data.</text>
</comment>
<dbReference type="InterPro" id="IPR029033">
    <property type="entry name" value="His_PPase_superfam"/>
</dbReference>
<dbReference type="GO" id="GO:0004331">
    <property type="term" value="F:fructose-2,6-bisphosphate 2-phosphatase activity"/>
    <property type="evidence" value="ECO:0007669"/>
    <property type="project" value="TreeGrafter"/>
</dbReference>
<reference evidence="7" key="2">
    <citation type="journal article" date="2020" name="Int. Dairy J.">
        <title>Lactic acid bacterial diversity in Brie cheese focusing on salt concentration and pH of isolation medium and characterisation of halophilic and alkaliphilic lactic acid bacterial isolates.</title>
        <authorList>
            <person name="Unno R."/>
            <person name="Matsutani M."/>
            <person name="Suzuki T."/>
            <person name="Kodama K."/>
            <person name="Matsushita H."/>
            <person name="Yamasato K."/>
            <person name="Koizumi Y."/>
            <person name="Ishikawa M."/>
        </authorList>
    </citation>
    <scope>NUCLEOTIDE SEQUENCE</scope>
    <source>
        <strain evidence="7">7C1</strain>
        <strain evidence="6">8C4</strain>
    </source>
</reference>
<feature type="chain" id="PRO_5043284267" evidence="5">
    <location>
        <begin position="25"/>
        <end position="289"/>
    </location>
</feature>
<gene>
    <name evidence="7" type="primary">gpmB_1</name>
    <name evidence="6" type="synonym">gpmB_5</name>
    <name evidence="6" type="ORF">TK11N_20870</name>
    <name evidence="7" type="ORF">TK2N_06680</name>
</gene>
<dbReference type="GO" id="GO:0043456">
    <property type="term" value="P:regulation of pentose-phosphate shunt"/>
    <property type="evidence" value="ECO:0007669"/>
    <property type="project" value="TreeGrafter"/>
</dbReference>
<evidence type="ECO:0000256" key="3">
    <source>
        <dbReference type="PIRSR" id="PIRSR613078-2"/>
    </source>
</evidence>
<organism evidence="7 8">
    <name type="scientific">Tetragenococcus koreensis</name>
    <dbReference type="NCBI Taxonomy" id="290335"/>
    <lineage>
        <taxon>Bacteria</taxon>
        <taxon>Bacillati</taxon>
        <taxon>Bacillota</taxon>
        <taxon>Bacilli</taxon>
        <taxon>Lactobacillales</taxon>
        <taxon>Enterococcaceae</taxon>
        <taxon>Tetragenococcus</taxon>
    </lineage>
</organism>
<name>A0AAN4RJU5_9ENTE</name>
<dbReference type="CDD" id="cd07067">
    <property type="entry name" value="HP_PGM_like"/>
    <property type="match status" value="1"/>
</dbReference>
<evidence type="ECO:0000256" key="2">
    <source>
        <dbReference type="PIRSR" id="PIRSR613078-1"/>
    </source>
</evidence>
<dbReference type="InterPro" id="IPR013078">
    <property type="entry name" value="His_Pase_superF_clade-1"/>
</dbReference>
<feature type="binding site" evidence="3">
    <location>
        <begin position="55"/>
        <end position="62"/>
    </location>
    <ligand>
        <name>substrate</name>
    </ligand>
</feature>
<evidence type="ECO:0000313" key="6">
    <source>
        <dbReference type="EMBL" id="GEQ50235.1"/>
    </source>
</evidence>
<reference evidence="7" key="1">
    <citation type="submission" date="2019-08" db="EMBL/GenBank/DDBJ databases">
        <authorList>
            <person name="Ishikawa M."/>
            <person name="Suzuki T."/>
            <person name="Matsutani M."/>
        </authorList>
    </citation>
    <scope>NUCLEOTIDE SEQUENCE</scope>
    <source>
        <strain evidence="7">7C1</strain>
        <strain evidence="6">8C4</strain>
    </source>
</reference>
<feature type="active site" description="Tele-phosphohistidine intermediate" evidence="2">
    <location>
        <position position="56"/>
    </location>
</feature>
<dbReference type="Gene3D" id="3.40.50.1240">
    <property type="entry name" value="Phosphoglycerate mutase-like"/>
    <property type="match status" value="1"/>
</dbReference>
<evidence type="ECO:0000313" key="7">
    <source>
        <dbReference type="EMBL" id="GEQ53824.1"/>
    </source>
</evidence>
<evidence type="ECO:0000256" key="1">
    <source>
        <dbReference type="ARBA" id="ARBA00022801"/>
    </source>
</evidence>
<dbReference type="GO" id="GO:0045820">
    <property type="term" value="P:negative regulation of glycolytic process"/>
    <property type="evidence" value="ECO:0007669"/>
    <property type="project" value="TreeGrafter"/>
</dbReference>
<dbReference type="InterPro" id="IPR051695">
    <property type="entry name" value="Phosphoglycerate_Mutase"/>
</dbReference>
<sequence>MKKLLIKSSIALSFVMLLSGCQNGESTQAEQTQTTETTEASQASDDNELTLYLVRHGKTMLNTTDRVQGWSDAVLTPAGEEVVTDAGIGLKDIEFQGVYSSDSGRAIQTADLILAENEQSKDLQVQKDSGLREFNFGTYEGDLNDSMWQDVADKQGVSLEEFQANMDPEVFADSVAELDQEQMAEEGVEEGVNWPAEDYETITDRLTESLDQIVTDEAQESGSGNVLVTSHGLSITALLDTLFDDFKAPEEGLDNASVCIVKYKDGNYSLESVNDTSYAEEGEKATQEN</sequence>
<protein>
    <submittedName>
        <fullName evidence="7">Phosphoglycerate mutase</fullName>
    </submittedName>
</protein>
<dbReference type="AlphaFoldDB" id="A0AAN4RJU5"/>
<keyword evidence="1" id="KW-0378">Hydrolase</keyword>
<dbReference type="GO" id="GO:0005829">
    <property type="term" value="C:cytosol"/>
    <property type="evidence" value="ECO:0007669"/>
    <property type="project" value="TreeGrafter"/>
</dbReference>
<feature type="active site" description="Proton donor/acceptor" evidence="2">
    <location>
        <position position="133"/>
    </location>
</feature>
<feature type="signal peptide" evidence="5">
    <location>
        <begin position="1"/>
        <end position="24"/>
    </location>
</feature>
<dbReference type="PANTHER" id="PTHR46517">
    <property type="entry name" value="FRUCTOSE-2,6-BISPHOSPHATASE TIGAR"/>
    <property type="match status" value="1"/>
</dbReference>
<feature type="binding site" evidence="3">
    <location>
        <position position="105"/>
    </location>
    <ligand>
        <name>substrate</name>
    </ligand>
</feature>
<dbReference type="Pfam" id="PF00300">
    <property type="entry name" value="His_Phos_1"/>
    <property type="match status" value="2"/>
</dbReference>
<accession>A0AAN4RJU5</accession>
<proteinExistence type="predicted"/>
<evidence type="ECO:0000313" key="8">
    <source>
        <dbReference type="Proteomes" id="UP000886597"/>
    </source>
</evidence>
<feature type="site" description="Transition state stabilizer" evidence="4">
    <location>
        <position position="231"/>
    </location>
</feature>
<evidence type="ECO:0000256" key="5">
    <source>
        <dbReference type="SAM" id="SignalP"/>
    </source>
</evidence>
<dbReference type="PANTHER" id="PTHR46517:SF1">
    <property type="entry name" value="FRUCTOSE-2,6-BISPHOSPHATASE TIGAR"/>
    <property type="match status" value="1"/>
</dbReference>
<dbReference type="PROSITE" id="PS51257">
    <property type="entry name" value="PROKAR_LIPOPROTEIN"/>
    <property type="match status" value="1"/>
</dbReference>
<dbReference type="SMART" id="SM00855">
    <property type="entry name" value="PGAM"/>
    <property type="match status" value="1"/>
</dbReference>